<accession>A0A937RGZ1</accession>
<proteinExistence type="predicted"/>
<comment type="caution">
    <text evidence="1">The sequence shown here is derived from an EMBL/GenBank/DDBJ whole genome shotgun (WGS) entry which is preliminary data.</text>
</comment>
<keyword evidence="2" id="KW-1185">Reference proteome</keyword>
<dbReference type="EMBL" id="JAEACQ010000241">
    <property type="protein sequence ID" value="MBL7630022.1"/>
    <property type="molecule type" value="Genomic_DNA"/>
</dbReference>
<dbReference type="SUPFAM" id="SSF52980">
    <property type="entry name" value="Restriction endonuclease-like"/>
    <property type="match status" value="1"/>
</dbReference>
<name>A0A937RGZ1_9ACTN</name>
<evidence type="ECO:0000313" key="1">
    <source>
        <dbReference type="EMBL" id="MBL7630022.1"/>
    </source>
</evidence>
<gene>
    <name evidence="1" type="ORF">I7412_23205</name>
</gene>
<dbReference type="Proteomes" id="UP000604475">
    <property type="component" value="Unassembled WGS sequence"/>
</dbReference>
<sequence>MITVAQTKSVGLTQSNLRTLVRRGWFTPVARGCYLVPGAARLRARARAALVGRPWAVVYGITAARLHRFAGLDAPADDEPIHLLMPRDAARAQPVRGVRLHWGSSPAGQVVNLAGLPVTSPARTVADLVLTAPGRAEAVALMDAALGSRRLSDLTEAKALTFGRQGSRRVAAWWNLADGRAQSVLETRVRLLLLDHGVTPGEPQYAVIDNGTLVAHVDFGWPDKKVYLEADGARFHGRPDAVLADRYRQNELARRGWRVVRVTWSDLERRPSWIIETIRATLADLPNSL</sequence>
<dbReference type="InterPro" id="IPR011335">
    <property type="entry name" value="Restrct_endonuc-II-like"/>
</dbReference>
<protein>
    <recommendedName>
        <fullName evidence="3">DUF559 domain-containing protein</fullName>
    </recommendedName>
</protein>
<reference evidence="1" key="1">
    <citation type="submission" date="2020-12" db="EMBL/GenBank/DDBJ databases">
        <title>Genomic characterization of non-nitrogen-fixing Frankia strains.</title>
        <authorList>
            <person name="Carlos-Shanley C."/>
            <person name="Guerra T."/>
            <person name="Hahn D."/>
        </authorList>
    </citation>
    <scope>NUCLEOTIDE SEQUENCE</scope>
    <source>
        <strain evidence="1">CN6</strain>
    </source>
</reference>
<evidence type="ECO:0000313" key="2">
    <source>
        <dbReference type="Proteomes" id="UP000604475"/>
    </source>
</evidence>
<organism evidence="1 2">
    <name type="scientific">Frankia nepalensis</name>
    <dbReference type="NCBI Taxonomy" id="1836974"/>
    <lineage>
        <taxon>Bacteria</taxon>
        <taxon>Bacillati</taxon>
        <taxon>Actinomycetota</taxon>
        <taxon>Actinomycetes</taxon>
        <taxon>Frankiales</taxon>
        <taxon>Frankiaceae</taxon>
        <taxon>Frankia</taxon>
    </lineage>
</organism>
<dbReference type="Gene3D" id="3.40.960.10">
    <property type="entry name" value="VSR Endonuclease"/>
    <property type="match status" value="1"/>
</dbReference>
<dbReference type="AlphaFoldDB" id="A0A937RGZ1"/>
<evidence type="ECO:0008006" key="3">
    <source>
        <dbReference type="Google" id="ProtNLM"/>
    </source>
</evidence>